<keyword evidence="6 9" id="KW-1133">Transmembrane helix</keyword>
<sequence>MQVNAISIAGELGMYLPVPLFGYICDKMGPGKLSILSSGFFGPAYLLAAYAFVHKLPYQVMVIAFVAIGSGTSSMYFAGVTTCAKNFTGNRGIALSLPIAAFGLSSLWLSQLISRIFVDSVTGELMIGNIFLCFSGFLVLIGLSGAVGLNVIDETEEALSAAEREGLLEAGSNGPVYGGIGGNDAISITDSDDQKAWVNRETRKFLSDKTMWWFAAGVFLVTGPGEAFINNMGALIQTLYPPQTALGRVNPVDPATHVSIVAITSTAARVTAGLLGDWLAPSDTTNSDNGAPAPRKFSCSRMTLLFLSALLMCSGQLFVALGFAQEHGERFWVVSSFIGAGYGAVFCLAPTVVSVVWGTENFGTNWGIVTMTPALGATVFGLIFAQGYDSHAGAGGFCWGQECYANSFTIMAGSVLLALVGWAWCWKGVGGWRSRGVVV</sequence>
<dbReference type="Pfam" id="PF07690">
    <property type="entry name" value="MFS_1"/>
    <property type="match status" value="1"/>
</dbReference>
<dbReference type="Proteomes" id="UP001447188">
    <property type="component" value="Unassembled WGS sequence"/>
</dbReference>
<evidence type="ECO:0000256" key="4">
    <source>
        <dbReference type="ARBA" id="ARBA00022554"/>
    </source>
</evidence>
<proteinExistence type="inferred from homology"/>
<evidence type="ECO:0000313" key="11">
    <source>
        <dbReference type="Proteomes" id="UP001447188"/>
    </source>
</evidence>
<feature type="transmembrane region" description="Helical" evidence="9">
    <location>
        <begin position="130"/>
        <end position="152"/>
    </location>
</feature>
<dbReference type="EMBL" id="JBBBZM010000005">
    <property type="protein sequence ID" value="KAL0640234.1"/>
    <property type="molecule type" value="Genomic_DNA"/>
</dbReference>
<dbReference type="InterPro" id="IPR036259">
    <property type="entry name" value="MFS_trans_sf"/>
</dbReference>
<dbReference type="Gene3D" id="1.20.1250.20">
    <property type="entry name" value="MFS general substrate transporter like domains"/>
    <property type="match status" value="1"/>
</dbReference>
<feature type="transmembrane region" description="Helical" evidence="9">
    <location>
        <begin position="304"/>
        <end position="325"/>
    </location>
</feature>
<keyword evidence="11" id="KW-1185">Reference proteome</keyword>
<dbReference type="PANTHER" id="PTHR21576">
    <property type="entry name" value="UNCHARACTERIZED NODULIN-LIKE PROTEIN"/>
    <property type="match status" value="1"/>
</dbReference>
<evidence type="ECO:0000256" key="5">
    <source>
        <dbReference type="ARBA" id="ARBA00022692"/>
    </source>
</evidence>
<feature type="transmembrane region" description="Helical" evidence="9">
    <location>
        <begin position="331"/>
        <end position="356"/>
    </location>
</feature>
<comment type="caution">
    <text evidence="10">The sequence shown here is derived from an EMBL/GenBank/DDBJ whole genome shotgun (WGS) entry which is preliminary data.</text>
</comment>
<keyword evidence="3" id="KW-0813">Transport</keyword>
<dbReference type="PANTHER" id="PTHR21576:SF45">
    <property type="entry name" value="TRANSPORTER MCH1-RELATED"/>
    <property type="match status" value="1"/>
</dbReference>
<name>A0ABR3GWC0_9PEZI</name>
<reference evidence="10 11" key="1">
    <citation type="submission" date="2024-02" db="EMBL/GenBank/DDBJ databases">
        <title>Discinaceae phylogenomics.</title>
        <authorList>
            <person name="Dirks A.C."/>
            <person name="James T.Y."/>
        </authorList>
    </citation>
    <scope>NUCLEOTIDE SEQUENCE [LARGE SCALE GENOMIC DNA]</scope>
    <source>
        <strain evidence="10 11">ACD0624</strain>
    </source>
</reference>
<feature type="transmembrane region" description="Helical" evidence="9">
    <location>
        <begin position="99"/>
        <end position="118"/>
    </location>
</feature>
<organism evidence="10 11">
    <name type="scientific">Discina gigas</name>
    <dbReference type="NCBI Taxonomy" id="1032678"/>
    <lineage>
        <taxon>Eukaryota</taxon>
        <taxon>Fungi</taxon>
        <taxon>Dikarya</taxon>
        <taxon>Ascomycota</taxon>
        <taxon>Pezizomycotina</taxon>
        <taxon>Pezizomycetes</taxon>
        <taxon>Pezizales</taxon>
        <taxon>Discinaceae</taxon>
        <taxon>Discina</taxon>
    </lineage>
</organism>
<evidence type="ECO:0000256" key="1">
    <source>
        <dbReference type="ARBA" id="ARBA00004128"/>
    </source>
</evidence>
<evidence type="ECO:0000256" key="2">
    <source>
        <dbReference type="ARBA" id="ARBA00008335"/>
    </source>
</evidence>
<feature type="transmembrane region" description="Helical" evidence="9">
    <location>
        <begin position="211"/>
        <end position="229"/>
    </location>
</feature>
<dbReference type="InterPro" id="IPR011701">
    <property type="entry name" value="MFS"/>
</dbReference>
<accession>A0ABR3GWC0</accession>
<evidence type="ECO:0000256" key="3">
    <source>
        <dbReference type="ARBA" id="ARBA00022448"/>
    </source>
</evidence>
<feature type="transmembrane region" description="Helical" evidence="9">
    <location>
        <begin position="368"/>
        <end position="388"/>
    </location>
</feature>
<evidence type="ECO:0000256" key="6">
    <source>
        <dbReference type="ARBA" id="ARBA00022989"/>
    </source>
</evidence>
<keyword evidence="4" id="KW-0926">Vacuole</keyword>
<feature type="transmembrane region" description="Helical" evidence="9">
    <location>
        <begin position="33"/>
        <end position="53"/>
    </location>
</feature>
<feature type="transmembrane region" description="Helical" evidence="9">
    <location>
        <begin position="408"/>
        <end position="426"/>
    </location>
</feature>
<comment type="subcellular location">
    <subcellularLocation>
        <location evidence="1">Vacuole membrane</location>
        <topology evidence="1">Multi-pass membrane protein</topology>
    </subcellularLocation>
</comment>
<evidence type="ECO:0000256" key="8">
    <source>
        <dbReference type="ARBA" id="ARBA00039330"/>
    </source>
</evidence>
<keyword evidence="5 9" id="KW-0812">Transmembrane</keyword>
<gene>
    <name evidence="10" type="primary">MCH1_1</name>
    <name evidence="10" type="ORF">Q9L58_000794</name>
</gene>
<feature type="transmembrane region" description="Helical" evidence="9">
    <location>
        <begin position="60"/>
        <end position="79"/>
    </location>
</feature>
<keyword evidence="7 9" id="KW-0472">Membrane</keyword>
<comment type="similarity">
    <text evidence="2">Belongs to the major facilitator superfamily.</text>
</comment>
<dbReference type="SUPFAM" id="SSF103473">
    <property type="entry name" value="MFS general substrate transporter"/>
    <property type="match status" value="1"/>
</dbReference>
<protein>
    <recommendedName>
        <fullName evidence="8">Probable transporter MCH1</fullName>
    </recommendedName>
</protein>
<evidence type="ECO:0000313" key="10">
    <source>
        <dbReference type="EMBL" id="KAL0640234.1"/>
    </source>
</evidence>
<evidence type="ECO:0000256" key="9">
    <source>
        <dbReference type="SAM" id="Phobius"/>
    </source>
</evidence>
<evidence type="ECO:0000256" key="7">
    <source>
        <dbReference type="ARBA" id="ARBA00023136"/>
    </source>
</evidence>